<feature type="transmembrane region" description="Helical" evidence="5">
    <location>
        <begin position="633"/>
        <end position="651"/>
    </location>
</feature>
<accession>A0AAV4F6S6</accession>
<feature type="transmembrane region" description="Helical" evidence="5">
    <location>
        <begin position="381"/>
        <end position="410"/>
    </location>
</feature>
<dbReference type="GO" id="GO:0055085">
    <property type="term" value="P:transmembrane transport"/>
    <property type="evidence" value="ECO:0007669"/>
    <property type="project" value="InterPro"/>
</dbReference>
<evidence type="ECO:0000313" key="7">
    <source>
        <dbReference type="Proteomes" id="UP000762676"/>
    </source>
</evidence>
<keyword evidence="3 5" id="KW-1133">Transmembrane helix</keyword>
<evidence type="ECO:0000256" key="5">
    <source>
        <dbReference type="SAM" id="Phobius"/>
    </source>
</evidence>
<feature type="transmembrane region" description="Helical" evidence="5">
    <location>
        <begin position="279"/>
        <end position="299"/>
    </location>
</feature>
<feature type="transmembrane region" description="Helical" evidence="5">
    <location>
        <begin position="22"/>
        <end position="41"/>
    </location>
</feature>
<dbReference type="GO" id="GO:0016020">
    <property type="term" value="C:membrane"/>
    <property type="evidence" value="ECO:0007669"/>
    <property type="project" value="UniProtKB-SubCell"/>
</dbReference>
<reference evidence="6 7" key="1">
    <citation type="journal article" date="2021" name="Elife">
        <title>Chloroplast acquisition without the gene transfer in kleptoplastic sea slugs, Plakobranchus ocellatus.</title>
        <authorList>
            <person name="Maeda T."/>
            <person name="Takahashi S."/>
            <person name="Yoshida T."/>
            <person name="Shimamura S."/>
            <person name="Takaki Y."/>
            <person name="Nagai Y."/>
            <person name="Toyoda A."/>
            <person name="Suzuki Y."/>
            <person name="Arimoto A."/>
            <person name="Ishii H."/>
            <person name="Satoh N."/>
            <person name="Nishiyama T."/>
            <person name="Hasebe M."/>
            <person name="Maruyama T."/>
            <person name="Minagawa J."/>
            <person name="Obokata J."/>
            <person name="Shigenobu S."/>
        </authorList>
    </citation>
    <scope>NUCLEOTIDE SEQUENCE [LARGE SCALE GENOMIC DNA]</scope>
</reference>
<evidence type="ECO:0000313" key="6">
    <source>
        <dbReference type="EMBL" id="GFR68715.1"/>
    </source>
</evidence>
<dbReference type="GO" id="GO:0030514">
    <property type="term" value="P:negative regulation of BMP signaling pathway"/>
    <property type="evidence" value="ECO:0007669"/>
    <property type="project" value="TreeGrafter"/>
</dbReference>
<name>A0AAV4F6S6_9GAST</name>
<feature type="transmembrane region" description="Helical" evidence="5">
    <location>
        <begin position="319"/>
        <end position="340"/>
    </location>
</feature>
<dbReference type="PANTHER" id="PTHR22829:SF5">
    <property type="entry name" value="INTEGRAL MEMBRANE PROTEIN GPR155"/>
    <property type="match status" value="1"/>
</dbReference>
<protein>
    <submittedName>
        <fullName evidence="6">Integral membrane protein GPR155</fullName>
    </submittedName>
</protein>
<gene>
    <name evidence="6" type="ORF">ElyMa_003740200</name>
</gene>
<comment type="caution">
    <text evidence="6">The sequence shown here is derived from an EMBL/GenBank/DDBJ whole genome shotgun (WGS) entry which is preliminary data.</text>
</comment>
<feature type="transmembrane region" description="Helical" evidence="5">
    <location>
        <begin position="78"/>
        <end position="101"/>
    </location>
</feature>
<sequence length="658" mass="72569">MEGSPQSADSSTSVDIGNLTNAIGEVFSIILLGYVAGRTGVISKLHAAGIGRFVSRFCLPALIFRSMCLLDFSEVNWIFLLGLFLAKLSLFLLVSVSTLVVKRPFDLGLAGIFSIFTIQSNDFAFGYPIVNAIYSKSHPDYVKYLYLIAPAALAILNPIGFIMMEFQKTLNSPDNEQNGGFCKALAKVSQAFNAGALFFLGLSLVGKVQGKLGMSLLVPFLLVIAKSLVLPLFAWGILQRLDRSENSTSFSMYGFLYGTIPTAPSVYIFANDFGFGGEIIATALVLGNALAAPFMFVSAKMMTVIVDSSQDFKKLLYETAYNISIVSIICCVWVIALFVFTGKWKQIPHRFTMAYLISNIVACVGVIVYHKNGALAGWHSYPGMVLLMVGVLSSRFWTANIALVLCALHVRSLCAVLRFQVWLFFIGFGIPMLMTGLLFILGKQEVEHEISPSFHYGKAQAIFSLSGVLICFGVTVTSLVWWQRENRHHHTIDSRDTESNSNATASTCVIESDSGPHEPLLERDFVASTTTYNITAVQRCASIEDILPFPDNKSNESTTDYSEMLSESLMEHVSERTCLLGQCSSEQRQDCMETLRAYTSSSVNTDYSLFDGRESEMSGAKQLMIEYQSIQHLLLLLPLIFSMFVVSQTSARETFKSK</sequence>
<feature type="transmembrane region" description="Helical" evidence="5">
    <location>
        <begin position="250"/>
        <end position="270"/>
    </location>
</feature>
<dbReference type="InterPro" id="IPR051832">
    <property type="entry name" value="mTOR-Rac_regulators"/>
</dbReference>
<evidence type="ECO:0000256" key="2">
    <source>
        <dbReference type="ARBA" id="ARBA00022692"/>
    </source>
</evidence>
<feature type="transmembrane region" description="Helical" evidence="5">
    <location>
        <begin position="144"/>
        <end position="164"/>
    </location>
</feature>
<keyword evidence="2 5" id="KW-0812">Transmembrane</keyword>
<feature type="transmembrane region" description="Helical" evidence="5">
    <location>
        <begin position="461"/>
        <end position="482"/>
    </location>
</feature>
<feature type="transmembrane region" description="Helical" evidence="5">
    <location>
        <begin position="184"/>
        <end position="205"/>
    </location>
</feature>
<evidence type="ECO:0000256" key="1">
    <source>
        <dbReference type="ARBA" id="ARBA00004141"/>
    </source>
</evidence>
<organism evidence="6 7">
    <name type="scientific">Elysia marginata</name>
    <dbReference type="NCBI Taxonomy" id="1093978"/>
    <lineage>
        <taxon>Eukaryota</taxon>
        <taxon>Metazoa</taxon>
        <taxon>Spiralia</taxon>
        <taxon>Lophotrochozoa</taxon>
        <taxon>Mollusca</taxon>
        <taxon>Gastropoda</taxon>
        <taxon>Heterobranchia</taxon>
        <taxon>Euthyneura</taxon>
        <taxon>Panpulmonata</taxon>
        <taxon>Sacoglossa</taxon>
        <taxon>Placobranchoidea</taxon>
        <taxon>Plakobranchidae</taxon>
        <taxon>Elysia</taxon>
    </lineage>
</organism>
<dbReference type="Pfam" id="PF03547">
    <property type="entry name" value="Mem_trans"/>
    <property type="match status" value="2"/>
</dbReference>
<evidence type="ECO:0000256" key="3">
    <source>
        <dbReference type="ARBA" id="ARBA00022989"/>
    </source>
</evidence>
<proteinExistence type="predicted"/>
<feature type="transmembrane region" description="Helical" evidence="5">
    <location>
        <begin position="422"/>
        <end position="441"/>
    </location>
</feature>
<feature type="transmembrane region" description="Helical" evidence="5">
    <location>
        <begin position="217"/>
        <end position="238"/>
    </location>
</feature>
<dbReference type="AlphaFoldDB" id="A0AAV4F6S6"/>
<keyword evidence="4 5" id="KW-0472">Membrane</keyword>
<feature type="non-terminal residue" evidence="6">
    <location>
        <position position="658"/>
    </location>
</feature>
<dbReference type="Gene3D" id="1.20.1070.10">
    <property type="entry name" value="Rhodopsin 7-helix transmembrane proteins"/>
    <property type="match status" value="1"/>
</dbReference>
<keyword evidence="7" id="KW-1185">Reference proteome</keyword>
<dbReference type="InterPro" id="IPR004776">
    <property type="entry name" value="Mem_transp_PIN-like"/>
</dbReference>
<dbReference type="EMBL" id="BMAT01007661">
    <property type="protein sequence ID" value="GFR68715.1"/>
    <property type="molecule type" value="Genomic_DNA"/>
</dbReference>
<dbReference type="PANTHER" id="PTHR22829">
    <property type="entry name" value="DEP DOMAIN PROTEIN"/>
    <property type="match status" value="1"/>
</dbReference>
<comment type="subcellular location">
    <subcellularLocation>
        <location evidence="1">Membrane</location>
        <topology evidence="1">Multi-pass membrane protein</topology>
    </subcellularLocation>
</comment>
<dbReference type="Proteomes" id="UP000762676">
    <property type="component" value="Unassembled WGS sequence"/>
</dbReference>
<feature type="transmembrane region" description="Helical" evidence="5">
    <location>
        <begin position="352"/>
        <end position="369"/>
    </location>
</feature>
<evidence type="ECO:0000256" key="4">
    <source>
        <dbReference type="ARBA" id="ARBA00023136"/>
    </source>
</evidence>